<evidence type="ECO:0000256" key="3">
    <source>
        <dbReference type="ARBA" id="ARBA00011071"/>
    </source>
</evidence>
<dbReference type="OrthoDB" id="3821113at2759"/>
<comment type="pathway">
    <text evidence="2 13">Glycolipid biosynthesis; glycosylphosphatidylinositol-anchor biosynthesis.</text>
</comment>
<organism evidence="14 15">
    <name type="scientific">Chironomus riparius</name>
    <dbReference type="NCBI Taxonomy" id="315576"/>
    <lineage>
        <taxon>Eukaryota</taxon>
        <taxon>Metazoa</taxon>
        <taxon>Ecdysozoa</taxon>
        <taxon>Arthropoda</taxon>
        <taxon>Hexapoda</taxon>
        <taxon>Insecta</taxon>
        <taxon>Pterygota</taxon>
        <taxon>Neoptera</taxon>
        <taxon>Endopterygota</taxon>
        <taxon>Diptera</taxon>
        <taxon>Nematocera</taxon>
        <taxon>Chironomoidea</taxon>
        <taxon>Chironomidae</taxon>
        <taxon>Chironominae</taxon>
        <taxon>Chironomus</taxon>
    </lineage>
</organism>
<dbReference type="GO" id="GO:1990529">
    <property type="term" value="C:glycosylphosphatidylinositol-mannosyltransferase I complex"/>
    <property type="evidence" value="ECO:0007669"/>
    <property type="project" value="TreeGrafter"/>
</dbReference>
<feature type="transmembrane region" description="Helical" evidence="13">
    <location>
        <begin position="7"/>
        <end position="24"/>
    </location>
</feature>
<keyword evidence="8 13" id="KW-0256">Endoplasmic reticulum</keyword>
<keyword evidence="15" id="KW-1185">Reference proteome</keyword>
<dbReference type="EMBL" id="OU895879">
    <property type="protein sequence ID" value="CAG9808102.1"/>
    <property type="molecule type" value="Genomic_DNA"/>
</dbReference>
<evidence type="ECO:0000256" key="11">
    <source>
        <dbReference type="ARBA" id="ARBA00093408"/>
    </source>
</evidence>
<keyword evidence="7 13" id="KW-0812">Transmembrane</keyword>
<dbReference type="AlphaFoldDB" id="A0A9N9S3T4"/>
<evidence type="ECO:0000256" key="6">
    <source>
        <dbReference type="ARBA" id="ARBA00022679"/>
    </source>
</evidence>
<keyword evidence="9 13" id="KW-1133">Transmembrane helix</keyword>
<gene>
    <name evidence="14" type="ORF">CHIRRI_LOCUS10948</name>
</gene>
<feature type="transmembrane region" description="Helical" evidence="13">
    <location>
        <begin position="428"/>
        <end position="448"/>
    </location>
</feature>
<dbReference type="GO" id="GO:0051751">
    <property type="term" value="F:alpha-1,4-mannosyltransferase activity"/>
    <property type="evidence" value="ECO:0007669"/>
    <property type="project" value="InterPro"/>
</dbReference>
<dbReference type="InterPro" id="IPR007704">
    <property type="entry name" value="PIG-M"/>
</dbReference>
<evidence type="ECO:0000256" key="8">
    <source>
        <dbReference type="ARBA" id="ARBA00022824"/>
    </source>
</evidence>
<evidence type="ECO:0000256" key="12">
    <source>
        <dbReference type="ARBA" id="ARBA00093608"/>
    </source>
</evidence>
<dbReference type="GO" id="GO:0005789">
    <property type="term" value="C:endoplasmic reticulum membrane"/>
    <property type="evidence" value="ECO:0007669"/>
    <property type="project" value="UniProtKB-SubCell"/>
</dbReference>
<evidence type="ECO:0000256" key="2">
    <source>
        <dbReference type="ARBA" id="ARBA00004687"/>
    </source>
</evidence>
<feature type="transmembrane region" description="Helical" evidence="13">
    <location>
        <begin position="264"/>
        <end position="285"/>
    </location>
</feature>
<dbReference type="PANTHER" id="PTHR12886">
    <property type="entry name" value="PIG-M MANNOSYLTRANSFERASE"/>
    <property type="match status" value="1"/>
</dbReference>
<evidence type="ECO:0000256" key="13">
    <source>
        <dbReference type="RuleBase" id="RU365064"/>
    </source>
</evidence>
<comment type="similarity">
    <text evidence="3 13">Belongs to the PIGM family.</text>
</comment>
<evidence type="ECO:0000256" key="4">
    <source>
        <dbReference type="ARBA" id="ARBA00022502"/>
    </source>
</evidence>
<evidence type="ECO:0000256" key="7">
    <source>
        <dbReference type="ARBA" id="ARBA00022692"/>
    </source>
</evidence>
<reference evidence="14" key="1">
    <citation type="submission" date="2022-01" db="EMBL/GenBank/DDBJ databases">
        <authorList>
            <person name="King R."/>
        </authorList>
    </citation>
    <scope>NUCLEOTIDE SEQUENCE</scope>
</reference>
<keyword evidence="6 13" id="KW-0808">Transferase</keyword>
<feature type="transmembrane region" description="Helical" evidence="13">
    <location>
        <begin position="59"/>
        <end position="76"/>
    </location>
</feature>
<comment type="subcellular location">
    <subcellularLocation>
        <location evidence="1 13">Endoplasmic reticulum membrane</location>
        <topology evidence="1 13">Multi-pass membrane protein</topology>
    </subcellularLocation>
</comment>
<name>A0A9N9S3T4_9DIPT</name>
<sequence length="459" mass="54118">MSSFQKHLIISLIIRLVLIIYGEIQDKISEVPFTDIDYKVVNDGSWHIYNGKSPFNRNTYRYTPLLAIFLLPNIYIHRCFGKILFSLFDLMIAVIIKWIIMDEYHTLVVNQTASVEDNKAKIEKKYFGSAKSKVRLLNTKKDLRLIGLSDRTKFERMANFAANFWLYNPLTMVIATRGNGDALSSCLVLLSVYYLLKVNENVSDKENEKHIVLSGIFHALAIHFRLYPLFFSLAYYMYLSNNNRQITNFHSLINCFLKPNRKQIILILTVLKVLIFLTGIFYLLYNYKFLYESIIYHFIRKDTRHNFSLYFYLQYLNSGSQINILEKILTFTPQLVLILLISFRFSRTRQTFQFCLFLIAFIMVMYNPVITSQYFVWFLSLFPLTINNFRNMTTKQMIILPVLWFAGQGLWLLCGYFLEFKGFNSFDFIWVASAIFFIINVVILQTLIENYDDSSVKIK</sequence>
<feature type="transmembrane region" description="Helical" evidence="13">
    <location>
        <begin position="216"/>
        <end position="238"/>
    </location>
</feature>
<evidence type="ECO:0000313" key="14">
    <source>
        <dbReference type="EMBL" id="CAG9808102.1"/>
    </source>
</evidence>
<keyword evidence="10 13" id="KW-0472">Membrane</keyword>
<comment type="function">
    <text evidence="11 13">Catalytic subunit of the glycosylphosphatidylinositol-mannosyltransferase I complex which catalyzes the transfer of the first mannose, via an alpha-1,4 bond from a dolichol-phosphate-mannose (Dol-P-Man) to the glucosaminyl acyl phosphatidylinositol (GlcN-(acyl)PI) intermediate to generate alpha-D-Man-(1-&gt;4)-alpha-D-GlcN-(1-&gt;6)-(1-radyl,2-acyl-sn-glycero-3-phospho)-2-acyl-inositol and participates in the sixth step of the glycosylphosphatidylinositol-anchor biosynthesis.</text>
</comment>
<feature type="transmembrane region" description="Helical" evidence="13">
    <location>
        <begin position="397"/>
        <end position="416"/>
    </location>
</feature>
<dbReference type="EC" id="2.4.1.-" evidence="13"/>
<dbReference type="GO" id="GO:0006506">
    <property type="term" value="P:GPI anchor biosynthetic process"/>
    <property type="evidence" value="ECO:0007669"/>
    <property type="project" value="UniProtKB-KW"/>
</dbReference>
<feature type="transmembrane region" description="Helical" evidence="13">
    <location>
        <begin position="355"/>
        <end position="377"/>
    </location>
</feature>
<dbReference type="PANTHER" id="PTHR12886:SF0">
    <property type="entry name" value="GPI MANNOSYLTRANSFERASE 1"/>
    <property type="match status" value="1"/>
</dbReference>
<evidence type="ECO:0000256" key="9">
    <source>
        <dbReference type="ARBA" id="ARBA00022989"/>
    </source>
</evidence>
<accession>A0A9N9S3T4</accession>
<dbReference type="Pfam" id="PF05007">
    <property type="entry name" value="Mannosyl_trans"/>
    <property type="match status" value="1"/>
</dbReference>
<feature type="transmembrane region" description="Helical" evidence="13">
    <location>
        <begin position="83"/>
        <end position="100"/>
    </location>
</feature>
<proteinExistence type="inferred from homology"/>
<evidence type="ECO:0000256" key="1">
    <source>
        <dbReference type="ARBA" id="ARBA00004477"/>
    </source>
</evidence>
<feature type="transmembrane region" description="Helical" evidence="13">
    <location>
        <begin position="324"/>
        <end position="343"/>
    </location>
</feature>
<dbReference type="GO" id="GO:0004376">
    <property type="term" value="F:GPI mannosyltransferase activity"/>
    <property type="evidence" value="ECO:0007669"/>
    <property type="project" value="InterPro"/>
</dbReference>
<evidence type="ECO:0000256" key="5">
    <source>
        <dbReference type="ARBA" id="ARBA00022676"/>
    </source>
</evidence>
<keyword evidence="4 13" id="KW-0337">GPI-anchor biosynthesis</keyword>
<evidence type="ECO:0000313" key="15">
    <source>
        <dbReference type="Proteomes" id="UP001153620"/>
    </source>
</evidence>
<keyword evidence="5 13" id="KW-0328">Glycosyltransferase</keyword>
<dbReference type="Proteomes" id="UP001153620">
    <property type="component" value="Chromosome 3"/>
</dbReference>
<evidence type="ECO:0000256" key="10">
    <source>
        <dbReference type="ARBA" id="ARBA00023136"/>
    </source>
</evidence>
<protein>
    <recommendedName>
        <fullName evidence="12 13">GPI alpha-1,4-mannosyltransferase I, catalytic subunit</fullName>
        <ecNumber evidence="13">2.4.1.-</ecNumber>
    </recommendedName>
    <alternativeName>
        <fullName evidence="13">GPI mannosyltransferase I</fullName>
    </alternativeName>
</protein>
<reference evidence="14" key="2">
    <citation type="submission" date="2022-10" db="EMBL/GenBank/DDBJ databases">
        <authorList>
            <consortium name="ENA_rothamsted_submissions"/>
            <consortium name="culmorum"/>
            <person name="King R."/>
        </authorList>
    </citation>
    <scope>NUCLEOTIDE SEQUENCE</scope>
</reference>